<feature type="region of interest" description="Disordered" evidence="1">
    <location>
        <begin position="1"/>
        <end position="25"/>
    </location>
</feature>
<feature type="region of interest" description="Disordered" evidence="1">
    <location>
        <begin position="50"/>
        <end position="127"/>
    </location>
</feature>
<name>A0A1Y3BB41_EURMA</name>
<proteinExistence type="predicted"/>
<evidence type="ECO:0000313" key="3">
    <source>
        <dbReference type="Proteomes" id="UP000194236"/>
    </source>
</evidence>
<dbReference type="EMBL" id="MUJZ01029464">
    <property type="protein sequence ID" value="OTF78111.1"/>
    <property type="molecule type" value="Genomic_DNA"/>
</dbReference>
<comment type="caution">
    <text evidence="2">The sequence shown here is derived from an EMBL/GenBank/DDBJ whole genome shotgun (WGS) entry which is preliminary data.</text>
</comment>
<evidence type="ECO:0000256" key="1">
    <source>
        <dbReference type="SAM" id="MobiDB-lite"/>
    </source>
</evidence>
<feature type="compositionally biased region" description="Basic residues" evidence="1">
    <location>
        <begin position="99"/>
        <end position="119"/>
    </location>
</feature>
<reference evidence="2 3" key="1">
    <citation type="submission" date="2017-03" db="EMBL/GenBank/DDBJ databases">
        <title>Genome Survey of Euroglyphus maynei.</title>
        <authorList>
            <person name="Arlian L.G."/>
            <person name="Morgan M.S."/>
            <person name="Rider S.D."/>
        </authorList>
    </citation>
    <scope>NUCLEOTIDE SEQUENCE [LARGE SCALE GENOMIC DNA]</scope>
    <source>
        <strain evidence="2">Arlian Lab</strain>
        <tissue evidence="2">Whole body</tissue>
    </source>
</reference>
<gene>
    <name evidence="2" type="ORF">BLA29_011451</name>
</gene>
<feature type="compositionally biased region" description="Basic and acidic residues" evidence="1">
    <location>
        <begin position="61"/>
        <end position="90"/>
    </location>
</feature>
<sequence length="127" mass="14948">MERHRMPHPPPEPYEPSHHPCHTCPSTNRKLILIENEVEELRRQIMKCKCGGSYVPGGYDGGKKIDNNEKHSPPHEESSGNRKEPMDSYERPSYSHQRPPPRTRTTQRPRSQPHHHQPQHQHDEYNQ</sequence>
<accession>A0A1Y3BB41</accession>
<dbReference type="Proteomes" id="UP000194236">
    <property type="component" value="Unassembled WGS sequence"/>
</dbReference>
<keyword evidence="3" id="KW-1185">Reference proteome</keyword>
<evidence type="ECO:0000313" key="2">
    <source>
        <dbReference type="EMBL" id="OTF78111.1"/>
    </source>
</evidence>
<protein>
    <submittedName>
        <fullName evidence="2">Uncharacterized protein</fullName>
    </submittedName>
</protein>
<feature type="non-terminal residue" evidence="2">
    <location>
        <position position="127"/>
    </location>
</feature>
<organism evidence="2 3">
    <name type="scientific">Euroglyphus maynei</name>
    <name type="common">Mayne's house dust mite</name>
    <dbReference type="NCBI Taxonomy" id="6958"/>
    <lineage>
        <taxon>Eukaryota</taxon>
        <taxon>Metazoa</taxon>
        <taxon>Ecdysozoa</taxon>
        <taxon>Arthropoda</taxon>
        <taxon>Chelicerata</taxon>
        <taxon>Arachnida</taxon>
        <taxon>Acari</taxon>
        <taxon>Acariformes</taxon>
        <taxon>Sarcoptiformes</taxon>
        <taxon>Astigmata</taxon>
        <taxon>Psoroptidia</taxon>
        <taxon>Analgoidea</taxon>
        <taxon>Pyroglyphidae</taxon>
        <taxon>Pyroglyphinae</taxon>
        <taxon>Euroglyphus</taxon>
    </lineage>
</organism>
<dbReference type="AlphaFoldDB" id="A0A1Y3BB41"/>